<feature type="region of interest" description="Disordered" evidence="1">
    <location>
        <begin position="440"/>
        <end position="513"/>
    </location>
</feature>
<dbReference type="PANTHER" id="PTHR28645">
    <property type="entry name" value="TRANSMEMBRANE PROTEIN 119"/>
    <property type="match status" value="1"/>
</dbReference>
<dbReference type="GO" id="GO:0005886">
    <property type="term" value="C:plasma membrane"/>
    <property type="evidence" value="ECO:0007669"/>
    <property type="project" value="TreeGrafter"/>
</dbReference>
<proteinExistence type="predicted"/>
<feature type="transmembrane region" description="Helical" evidence="2">
    <location>
        <begin position="347"/>
        <end position="371"/>
    </location>
</feature>
<feature type="compositionally biased region" description="Polar residues" evidence="1">
    <location>
        <begin position="1"/>
        <end position="11"/>
    </location>
</feature>
<feature type="compositionally biased region" description="Low complexity" evidence="1">
    <location>
        <begin position="483"/>
        <end position="493"/>
    </location>
</feature>
<keyword evidence="2" id="KW-0472">Membrane</keyword>
<feature type="compositionally biased region" description="Basic and acidic residues" evidence="1">
    <location>
        <begin position="390"/>
        <end position="411"/>
    </location>
</feature>
<evidence type="ECO:0000256" key="1">
    <source>
        <dbReference type="SAM" id="MobiDB-lite"/>
    </source>
</evidence>
<gene>
    <name evidence="3" type="primary">TMEM119</name>
</gene>
<dbReference type="GO" id="GO:0033690">
    <property type="term" value="P:positive regulation of osteoblast proliferation"/>
    <property type="evidence" value="ECO:0007669"/>
    <property type="project" value="TreeGrafter"/>
</dbReference>
<dbReference type="Proteomes" id="UP000694413">
    <property type="component" value="Unassembled WGS sequence"/>
</dbReference>
<accession>A0A8D2MXF2</accession>
<dbReference type="GO" id="GO:0001503">
    <property type="term" value="P:ossification"/>
    <property type="evidence" value="ECO:0007669"/>
    <property type="project" value="InterPro"/>
</dbReference>
<dbReference type="PANTHER" id="PTHR28645:SF1">
    <property type="entry name" value="TRANSMEMBRANE PROTEIN 119"/>
    <property type="match status" value="1"/>
</dbReference>
<evidence type="ECO:0000313" key="4">
    <source>
        <dbReference type="Proteomes" id="UP000694413"/>
    </source>
</evidence>
<dbReference type="GO" id="GO:0030501">
    <property type="term" value="P:positive regulation of bone mineralization"/>
    <property type="evidence" value="ECO:0007669"/>
    <property type="project" value="TreeGrafter"/>
</dbReference>
<dbReference type="AlphaFoldDB" id="A0A8D2MXF2"/>
<protein>
    <submittedName>
        <fullName evidence="3">Transmembrane protein 119</fullName>
    </submittedName>
</protein>
<feature type="region of interest" description="Disordered" evidence="1">
    <location>
        <begin position="288"/>
        <end position="328"/>
    </location>
</feature>
<dbReference type="OrthoDB" id="8943443at2759"/>
<keyword evidence="4" id="KW-1185">Reference proteome</keyword>
<feature type="region of interest" description="Disordered" evidence="1">
    <location>
        <begin position="1"/>
        <end position="30"/>
    </location>
</feature>
<dbReference type="InterPro" id="IPR031453">
    <property type="entry name" value="TMEM119"/>
</dbReference>
<feature type="transmembrane region" description="Helical" evidence="2">
    <location>
        <begin position="256"/>
        <end position="278"/>
    </location>
</feature>
<reference evidence="3" key="1">
    <citation type="submission" date="2025-08" db="UniProtKB">
        <authorList>
            <consortium name="Ensembl"/>
        </authorList>
    </citation>
    <scope>IDENTIFICATION</scope>
</reference>
<keyword evidence="2" id="KW-1133">Transmembrane helix</keyword>
<dbReference type="CTD" id="338773"/>
<name>A0A8D2MXF2_ZONAL</name>
<dbReference type="KEGG" id="zab:102066874"/>
<dbReference type="Ensembl" id="ENSZALT00000017517.1">
    <property type="protein sequence ID" value="ENSZALP00000012802.1"/>
    <property type="gene ID" value="ENSZALG00000010689.1"/>
</dbReference>
<sequence>MRSHSGCSLLSNLRPGRGDQGRGRERLGGLKRCPQTPRLEILGAEQLLCLSGEPGAPLFVCLPEPQGRSAQARAFPGWDFRKCSSEITGMVPSHVCPSASITAGHSAHIPHCLPWMGITPTFVDKTIKNNSLCDPNPHLHPKMWPLPGLVMGGTVAPLLNGISQETPPAPAGFHLREGWGLPAFPWPPTPPPHPGLNENKLVPGCDAGGGGGGEGGAEEGEGGGSIPAGCRKGLEVCGTDPVFPAASRRLRARFPAGILGMGSAMGTWLLLLVLLVAAPAEAAAPRHRPVLPDTAGSGDGDEASATLPAQPVTPRISPTVGAAPGTTVTNSSAPGVLDGLVDFFKEYLLLVVVVGSLSFVLLFIICAAVIVRQKHKASAYYPSSFPKKKYVDERDKSGGARDFSEVPDKAPEAGAEEPLDGGRQLQADILAAAQNLKSPHKAPLANGAQGEQNSPQEEKEKEEEEEGKMKSGDEQPKPPAQNAGAEEAASAGSKDGGCSPDACQDGSQAPSGI</sequence>
<dbReference type="GO" id="GO:0045669">
    <property type="term" value="P:positive regulation of osteoblast differentiation"/>
    <property type="evidence" value="ECO:0007669"/>
    <property type="project" value="TreeGrafter"/>
</dbReference>
<feature type="compositionally biased region" description="Basic and acidic residues" evidence="1">
    <location>
        <begin position="16"/>
        <end position="28"/>
    </location>
</feature>
<evidence type="ECO:0000313" key="3">
    <source>
        <dbReference type="Ensembl" id="ENSZALP00000012802.1"/>
    </source>
</evidence>
<feature type="compositionally biased region" description="Basic and acidic residues" evidence="1">
    <location>
        <begin position="467"/>
        <end position="476"/>
    </location>
</feature>
<evidence type="ECO:0000256" key="2">
    <source>
        <dbReference type="SAM" id="Phobius"/>
    </source>
</evidence>
<organism evidence="3 4">
    <name type="scientific">Zonotrichia albicollis</name>
    <name type="common">White-throated sparrow</name>
    <name type="synonym">Fringilla albicollis</name>
    <dbReference type="NCBI Taxonomy" id="44394"/>
    <lineage>
        <taxon>Eukaryota</taxon>
        <taxon>Metazoa</taxon>
        <taxon>Chordata</taxon>
        <taxon>Craniata</taxon>
        <taxon>Vertebrata</taxon>
        <taxon>Euteleostomi</taxon>
        <taxon>Archelosauria</taxon>
        <taxon>Archosauria</taxon>
        <taxon>Dinosauria</taxon>
        <taxon>Saurischia</taxon>
        <taxon>Theropoda</taxon>
        <taxon>Coelurosauria</taxon>
        <taxon>Aves</taxon>
        <taxon>Neognathae</taxon>
        <taxon>Neoaves</taxon>
        <taxon>Telluraves</taxon>
        <taxon>Australaves</taxon>
        <taxon>Passeriformes</taxon>
        <taxon>Passerellidae</taxon>
        <taxon>Zonotrichia</taxon>
    </lineage>
</organism>
<dbReference type="Pfam" id="PF15724">
    <property type="entry name" value="TMEM119"/>
    <property type="match status" value="1"/>
</dbReference>
<keyword evidence="2" id="KW-0812">Transmembrane</keyword>
<reference evidence="3" key="2">
    <citation type="submission" date="2025-09" db="UniProtKB">
        <authorList>
            <consortium name="Ensembl"/>
        </authorList>
    </citation>
    <scope>IDENTIFICATION</scope>
</reference>
<feature type="region of interest" description="Disordered" evidence="1">
    <location>
        <begin position="390"/>
        <end position="419"/>
    </location>
</feature>